<dbReference type="Proteomes" id="UP000597459">
    <property type="component" value="Unassembled WGS sequence"/>
</dbReference>
<evidence type="ECO:0000313" key="2">
    <source>
        <dbReference type="EMBL" id="NHO53830.1"/>
    </source>
</evidence>
<comment type="caution">
    <text evidence="2">The sequence shown here is derived from an EMBL/GenBank/DDBJ whole genome shotgun (WGS) entry which is preliminary data.</text>
</comment>
<dbReference type="AlphaFoldDB" id="A0A967EDB6"/>
<dbReference type="InterPro" id="IPR050275">
    <property type="entry name" value="PGM_Phosphatase"/>
</dbReference>
<dbReference type="CDD" id="cd07067">
    <property type="entry name" value="HP_PGM_like"/>
    <property type="match status" value="1"/>
</dbReference>
<dbReference type="SMART" id="SM00855">
    <property type="entry name" value="PGAM"/>
    <property type="match status" value="1"/>
</dbReference>
<proteinExistence type="predicted"/>
<feature type="binding site" evidence="1">
    <location>
        <position position="66"/>
    </location>
    <ligand>
        <name>substrate</name>
    </ligand>
</feature>
<dbReference type="RefSeq" id="WP_166314613.1">
    <property type="nucleotide sequence ID" value="NZ_WOTH01000012.1"/>
</dbReference>
<gene>
    <name evidence="2" type="ORF">GOB87_07620</name>
</gene>
<dbReference type="Gene3D" id="3.40.50.1240">
    <property type="entry name" value="Phosphoglycerate mutase-like"/>
    <property type="match status" value="1"/>
</dbReference>
<keyword evidence="3" id="KW-1185">Reference proteome</keyword>
<evidence type="ECO:0000256" key="1">
    <source>
        <dbReference type="PIRSR" id="PIRSR613078-2"/>
    </source>
</evidence>
<protein>
    <submittedName>
        <fullName evidence="2">Histidine phosphatase family protein</fullName>
    </submittedName>
</protein>
<dbReference type="Pfam" id="PF00300">
    <property type="entry name" value="His_Phos_1"/>
    <property type="match status" value="1"/>
</dbReference>
<dbReference type="InterPro" id="IPR029033">
    <property type="entry name" value="His_PPase_superfam"/>
</dbReference>
<dbReference type="SUPFAM" id="SSF53254">
    <property type="entry name" value="Phosphoglycerate mutase-like"/>
    <property type="match status" value="1"/>
</dbReference>
<evidence type="ECO:0000313" key="3">
    <source>
        <dbReference type="Proteomes" id="UP000597459"/>
    </source>
</evidence>
<reference evidence="2" key="1">
    <citation type="submission" date="2019-11" db="EMBL/GenBank/DDBJ databases">
        <title>Description of new Acetobacter species.</title>
        <authorList>
            <person name="Cleenwerck I."/>
            <person name="Sombolestani A.S."/>
        </authorList>
    </citation>
    <scope>NUCLEOTIDE SEQUENCE</scope>
    <source>
        <strain evidence="2">LMG 1626</strain>
    </source>
</reference>
<dbReference type="EMBL" id="WOTH01000012">
    <property type="protein sequence ID" value="NHO53830.1"/>
    <property type="molecule type" value="Genomic_DNA"/>
</dbReference>
<dbReference type="PANTHER" id="PTHR48100">
    <property type="entry name" value="BROAD-SPECIFICITY PHOSPHATASE YOR283W-RELATED"/>
    <property type="match status" value="1"/>
</dbReference>
<dbReference type="GO" id="GO:0016791">
    <property type="term" value="F:phosphatase activity"/>
    <property type="evidence" value="ECO:0007669"/>
    <property type="project" value="TreeGrafter"/>
</dbReference>
<name>A0A967EDB6_9PROT</name>
<dbReference type="InterPro" id="IPR013078">
    <property type="entry name" value="His_Pase_superF_clade-1"/>
</dbReference>
<sequence length="196" mass="21133">MITPTAYWYLRHGETDWNRQGLSQGRTDIPLNATGLAQAEAAGKALVANATGDLKIARIVSSPLSRALRTAEIAADCLAHATGHRPLIGMDVGLEEVCFGEQEGQPMGEWYDDWIEGHYTPPGAEPFAFLRDRAVAALNRALVGPDLVLVVAHGALFRALRSAMHLPANVRLPNAVPLLVEPPVGGAPAWTLRRFD</sequence>
<organism evidence="2 3">
    <name type="scientific">Acetobacter estunensis</name>
    <dbReference type="NCBI Taxonomy" id="104097"/>
    <lineage>
        <taxon>Bacteria</taxon>
        <taxon>Pseudomonadati</taxon>
        <taxon>Pseudomonadota</taxon>
        <taxon>Alphaproteobacteria</taxon>
        <taxon>Acetobacterales</taxon>
        <taxon>Acetobacteraceae</taxon>
        <taxon>Acetobacter</taxon>
    </lineage>
</organism>
<feature type="binding site" evidence="1">
    <location>
        <begin position="11"/>
        <end position="18"/>
    </location>
    <ligand>
        <name>substrate</name>
    </ligand>
</feature>
<accession>A0A967EDB6</accession>